<evidence type="ECO:0000256" key="7">
    <source>
        <dbReference type="SAM" id="Phobius"/>
    </source>
</evidence>
<keyword evidence="2" id="KW-0963">Cytoplasm</keyword>
<evidence type="ECO:0000256" key="6">
    <source>
        <dbReference type="RuleBase" id="RU003567"/>
    </source>
</evidence>
<evidence type="ECO:0000256" key="1">
    <source>
        <dbReference type="ARBA" id="ARBA00007039"/>
    </source>
</evidence>
<sequence>MTSKYIQIKNLTQDSADIYFYGDIVNSLWDKWTEADTAPEDVLAVLDQAKDKSQLNIFINSGGGSVFAGIAIYNILKRYHGYKTVYVDGLAASIASVIAMAGDKIIIPANAYLMIHKPWNMLAGNSNDFRKVADDLDKIEVGIMNVYADKLKDGVDIEVIRQMVNEETWLDGNEAAKYFNIEIAEANNVAACISESFKNYIHVPESLSNSEEVHNEIDQNEILKMKLQLELL</sequence>
<dbReference type="NCBIfam" id="NF045542">
    <property type="entry name" value="Clp_rel_HeadMat"/>
    <property type="match status" value="1"/>
</dbReference>
<dbReference type="GO" id="GO:0004176">
    <property type="term" value="F:ATP-dependent peptidase activity"/>
    <property type="evidence" value="ECO:0007669"/>
    <property type="project" value="InterPro"/>
</dbReference>
<keyword evidence="9" id="KW-1185">Reference proteome</keyword>
<dbReference type="Proteomes" id="UP000480151">
    <property type="component" value="Unassembled WGS sequence"/>
</dbReference>
<dbReference type="AlphaFoldDB" id="A0A6M1PFE7"/>
<dbReference type="CDD" id="cd07016">
    <property type="entry name" value="S14_ClpP_1"/>
    <property type="match status" value="1"/>
</dbReference>
<reference evidence="8 9" key="1">
    <citation type="submission" date="2020-02" db="EMBL/GenBank/DDBJ databases">
        <authorList>
            <person name="Gao J."/>
            <person name="Sun J."/>
        </authorList>
    </citation>
    <scope>NUCLEOTIDE SEQUENCE [LARGE SCALE GENOMIC DNA]</scope>
    <source>
        <strain evidence="8 9">7124</strain>
    </source>
</reference>
<evidence type="ECO:0000256" key="5">
    <source>
        <dbReference type="ARBA" id="ARBA00022825"/>
    </source>
</evidence>
<dbReference type="SUPFAM" id="SSF52096">
    <property type="entry name" value="ClpP/crotonase"/>
    <property type="match status" value="1"/>
</dbReference>
<dbReference type="GO" id="GO:0009368">
    <property type="term" value="C:endopeptidase Clp complex"/>
    <property type="evidence" value="ECO:0007669"/>
    <property type="project" value="TreeGrafter"/>
</dbReference>
<organism evidence="8 9">
    <name type="scientific">Paenibacillus apii</name>
    <dbReference type="NCBI Taxonomy" id="1850370"/>
    <lineage>
        <taxon>Bacteria</taxon>
        <taxon>Bacillati</taxon>
        <taxon>Bacillota</taxon>
        <taxon>Bacilli</taxon>
        <taxon>Bacillales</taxon>
        <taxon>Paenibacillaceae</taxon>
        <taxon>Paenibacillus</taxon>
    </lineage>
</organism>
<evidence type="ECO:0000313" key="9">
    <source>
        <dbReference type="Proteomes" id="UP000480151"/>
    </source>
</evidence>
<proteinExistence type="inferred from homology"/>
<dbReference type="GO" id="GO:0006515">
    <property type="term" value="P:protein quality control for misfolded or incompletely synthesized proteins"/>
    <property type="evidence" value="ECO:0007669"/>
    <property type="project" value="TreeGrafter"/>
</dbReference>
<accession>A0A6M1PFE7</accession>
<name>A0A6M1PFE7_9BACL</name>
<comment type="similarity">
    <text evidence="1 6">Belongs to the peptidase S14 family.</text>
</comment>
<dbReference type="GO" id="GO:0004252">
    <property type="term" value="F:serine-type endopeptidase activity"/>
    <property type="evidence" value="ECO:0007669"/>
    <property type="project" value="InterPro"/>
</dbReference>
<protein>
    <recommendedName>
        <fullName evidence="6">ATP-dependent Clp protease proteolytic subunit</fullName>
    </recommendedName>
</protein>
<dbReference type="EMBL" id="JAAKGU010000001">
    <property type="protein sequence ID" value="NGM81294.1"/>
    <property type="molecule type" value="Genomic_DNA"/>
</dbReference>
<feature type="transmembrane region" description="Helical" evidence="7">
    <location>
        <begin position="57"/>
        <end position="76"/>
    </location>
</feature>
<evidence type="ECO:0000256" key="4">
    <source>
        <dbReference type="ARBA" id="ARBA00022801"/>
    </source>
</evidence>
<comment type="caution">
    <text evidence="8">The sequence shown here is derived from an EMBL/GenBank/DDBJ whole genome shotgun (WGS) entry which is preliminary data.</text>
</comment>
<dbReference type="GO" id="GO:0051117">
    <property type="term" value="F:ATPase binding"/>
    <property type="evidence" value="ECO:0007669"/>
    <property type="project" value="TreeGrafter"/>
</dbReference>
<dbReference type="RefSeq" id="WP_165093997.1">
    <property type="nucleotide sequence ID" value="NZ_JAAKGU010000001.1"/>
</dbReference>
<evidence type="ECO:0000256" key="2">
    <source>
        <dbReference type="ARBA" id="ARBA00022490"/>
    </source>
</evidence>
<dbReference type="PANTHER" id="PTHR10381:SF70">
    <property type="entry name" value="ATP-DEPENDENT CLP PROTEASE PROTEOLYTIC SUBUNIT"/>
    <property type="match status" value="1"/>
</dbReference>
<dbReference type="Pfam" id="PF00574">
    <property type="entry name" value="CLP_protease"/>
    <property type="match status" value="1"/>
</dbReference>
<keyword evidence="5" id="KW-0720">Serine protease</keyword>
<dbReference type="InterPro" id="IPR023562">
    <property type="entry name" value="ClpP/TepA"/>
</dbReference>
<dbReference type="InterPro" id="IPR029045">
    <property type="entry name" value="ClpP/crotonase-like_dom_sf"/>
</dbReference>
<keyword evidence="3 8" id="KW-0645">Protease</keyword>
<keyword evidence="7" id="KW-0812">Transmembrane</keyword>
<keyword evidence="7" id="KW-0472">Membrane</keyword>
<dbReference type="PANTHER" id="PTHR10381">
    <property type="entry name" value="ATP-DEPENDENT CLP PROTEASE PROTEOLYTIC SUBUNIT"/>
    <property type="match status" value="1"/>
</dbReference>
<evidence type="ECO:0000256" key="3">
    <source>
        <dbReference type="ARBA" id="ARBA00022670"/>
    </source>
</evidence>
<keyword evidence="4" id="KW-0378">Hydrolase</keyword>
<dbReference type="PRINTS" id="PR00127">
    <property type="entry name" value="CLPPROTEASEP"/>
</dbReference>
<dbReference type="InterPro" id="IPR001907">
    <property type="entry name" value="ClpP"/>
</dbReference>
<evidence type="ECO:0000313" key="8">
    <source>
        <dbReference type="EMBL" id="NGM81294.1"/>
    </source>
</evidence>
<keyword evidence="7" id="KW-1133">Transmembrane helix</keyword>
<gene>
    <name evidence="8" type="ORF">G5B47_02580</name>
</gene>
<dbReference type="Gene3D" id="3.90.226.10">
    <property type="entry name" value="2-enoyl-CoA Hydratase, Chain A, domain 1"/>
    <property type="match status" value="1"/>
</dbReference>